<dbReference type="GO" id="GO:0071028">
    <property type="term" value="P:nuclear mRNA surveillance"/>
    <property type="evidence" value="ECO:0007669"/>
    <property type="project" value="TreeGrafter"/>
</dbReference>
<dbReference type="GO" id="GO:0000176">
    <property type="term" value="C:nuclear exosome (RNase complex)"/>
    <property type="evidence" value="ECO:0007669"/>
    <property type="project" value="TreeGrafter"/>
</dbReference>
<evidence type="ECO:0000256" key="1">
    <source>
        <dbReference type="ARBA" id="ARBA00004496"/>
    </source>
</evidence>
<dbReference type="GO" id="GO:0003723">
    <property type="term" value="F:RNA binding"/>
    <property type="evidence" value="ECO:0007669"/>
    <property type="project" value="TreeGrafter"/>
</dbReference>
<protein>
    <recommendedName>
        <fullName evidence="7">Ribosomal RNA-processing protein 41</fullName>
    </recommendedName>
</protein>
<dbReference type="InterPro" id="IPR020568">
    <property type="entry name" value="Ribosomal_Su5_D2-typ_SF"/>
</dbReference>
<dbReference type="AlphaFoldDB" id="A0A0C3M4W1"/>
<dbReference type="Proteomes" id="UP000054248">
    <property type="component" value="Unassembled WGS sequence"/>
</dbReference>
<keyword evidence="4" id="KW-0963">Cytoplasm</keyword>
<dbReference type="SUPFAM" id="SSF55666">
    <property type="entry name" value="Ribonuclease PH domain 2-like"/>
    <property type="match status" value="1"/>
</dbReference>
<dbReference type="InterPro" id="IPR001247">
    <property type="entry name" value="ExoRNase_PH_dom1"/>
</dbReference>
<dbReference type="GO" id="GO:0016075">
    <property type="term" value="P:rRNA catabolic process"/>
    <property type="evidence" value="ECO:0007669"/>
    <property type="project" value="TreeGrafter"/>
</dbReference>
<dbReference type="InterPro" id="IPR027408">
    <property type="entry name" value="PNPase/RNase_PH_dom_sf"/>
</dbReference>
<feature type="compositionally biased region" description="Basic and acidic residues" evidence="8">
    <location>
        <begin position="243"/>
        <end position="264"/>
    </location>
</feature>
<dbReference type="STRING" id="1051891.A0A0C3M4W1"/>
<reference evidence="11 12" key="1">
    <citation type="submission" date="2014-04" db="EMBL/GenBank/DDBJ databases">
        <authorList>
            <consortium name="DOE Joint Genome Institute"/>
            <person name="Kuo A."/>
            <person name="Girlanda M."/>
            <person name="Perotto S."/>
            <person name="Kohler A."/>
            <person name="Nagy L.G."/>
            <person name="Floudas D."/>
            <person name="Copeland A."/>
            <person name="Barry K.W."/>
            <person name="Cichocki N."/>
            <person name="Veneault-Fourrey C."/>
            <person name="LaButti K."/>
            <person name="Lindquist E.A."/>
            <person name="Lipzen A."/>
            <person name="Lundell T."/>
            <person name="Morin E."/>
            <person name="Murat C."/>
            <person name="Sun H."/>
            <person name="Tunlid A."/>
            <person name="Henrissat B."/>
            <person name="Grigoriev I.V."/>
            <person name="Hibbett D.S."/>
            <person name="Martin F."/>
            <person name="Nordberg H.P."/>
            <person name="Cantor M.N."/>
            <person name="Hua S.X."/>
        </authorList>
    </citation>
    <scope>NUCLEOTIDE SEQUENCE [LARGE SCALE GENOMIC DNA]</scope>
    <source>
        <strain evidence="11 12">MUT 4182</strain>
    </source>
</reference>
<proteinExistence type="inferred from homology"/>
<dbReference type="PANTHER" id="PTHR11953:SF0">
    <property type="entry name" value="EXOSOME COMPLEX COMPONENT RRP41"/>
    <property type="match status" value="1"/>
</dbReference>
<dbReference type="CDD" id="cd11370">
    <property type="entry name" value="RNase_PH_RRP41"/>
    <property type="match status" value="1"/>
</dbReference>
<dbReference type="Gene3D" id="3.30.230.70">
    <property type="entry name" value="GHMP Kinase, N-terminal domain"/>
    <property type="match status" value="1"/>
</dbReference>
<dbReference type="InterPro" id="IPR050080">
    <property type="entry name" value="RNase_PH"/>
</dbReference>
<comment type="similarity">
    <text evidence="3">Belongs to the RNase PH family.</text>
</comment>
<gene>
    <name evidence="11" type="ORF">M407DRAFT_178888</name>
</gene>
<dbReference type="GO" id="GO:0071051">
    <property type="term" value="P:poly(A)-dependent snoRNA 3'-end processing"/>
    <property type="evidence" value="ECO:0007669"/>
    <property type="project" value="TreeGrafter"/>
</dbReference>
<dbReference type="PANTHER" id="PTHR11953">
    <property type="entry name" value="EXOSOME COMPLEX COMPONENT"/>
    <property type="match status" value="1"/>
</dbReference>
<evidence type="ECO:0000256" key="6">
    <source>
        <dbReference type="ARBA" id="ARBA00063066"/>
    </source>
</evidence>
<dbReference type="GO" id="GO:0005730">
    <property type="term" value="C:nucleolus"/>
    <property type="evidence" value="ECO:0007669"/>
    <property type="project" value="UniProtKB-SubCell"/>
</dbReference>
<feature type="domain" description="Exoribonuclease phosphorolytic" evidence="9">
    <location>
        <begin position="21"/>
        <end position="151"/>
    </location>
</feature>
<evidence type="ECO:0000256" key="4">
    <source>
        <dbReference type="ARBA" id="ARBA00022490"/>
    </source>
</evidence>
<dbReference type="HOGENOM" id="CLU_063514_0_2_1"/>
<dbReference type="EMBL" id="KN822991">
    <property type="protein sequence ID" value="KIO28717.1"/>
    <property type="molecule type" value="Genomic_DNA"/>
</dbReference>
<dbReference type="Pfam" id="PF03725">
    <property type="entry name" value="RNase_PH_C"/>
    <property type="match status" value="1"/>
</dbReference>
<evidence type="ECO:0000256" key="3">
    <source>
        <dbReference type="ARBA" id="ARBA00006678"/>
    </source>
</evidence>
<dbReference type="InterPro" id="IPR036345">
    <property type="entry name" value="ExoRNase_PH_dom2_sf"/>
</dbReference>
<feature type="region of interest" description="Disordered" evidence="8">
    <location>
        <begin position="243"/>
        <end position="271"/>
    </location>
</feature>
<dbReference type="OrthoDB" id="437922at2759"/>
<dbReference type="GO" id="GO:0034475">
    <property type="term" value="P:U4 snRNA 3'-end processing"/>
    <property type="evidence" value="ECO:0007669"/>
    <property type="project" value="TreeGrafter"/>
</dbReference>
<evidence type="ECO:0000259" key="9">
    <source>
        <dbReference type="Pfam" id="PF01138"/>
    </source>
</evidence>
<feature type="domain" description="Exoribonuclease phosphorolytic" evidence="10">
    <location>
        <begin position="154"/>
        <end position="217"/>
    </location>
</feature>
<evidence type="ECO:0000256" key="7">
    <source>
        <dbReference type="ARBA" id="ARBA00077929"/>
    </source>
</evidence>
<reference evidence="12" key="2">
    <citation type="submission" date="2015-01" db="EMBL/GenBank/DDBJ databases">
        <title>Evolutionary Origins and Diversification of the Mycorrhizal Mutualists.</title>
        <authorList>
            <consortium name="DOE Joint Genome Institute"/>
            <consortium name="Mycorrhizal Genomics Consortium"/>
            <person name="Kohler A."/>
            <person name="Kuo A."/>
            <person name="Nagy L.G."/>
            <person name="Floudas D."/>
            <person name="Copeland A."/>
            <person name="Barry K.W."/>
            <person name="Cichocki N."/>
            <person name="Veneault-Fourrey C."/>
            <person name="LaButti K."/>
            <person name="Lindquist E.A."/>
            <person name="Lipzen A."/>
            <person name="Lundell T."/>
            <person name="Morin E."/>
            <person name="Murat C."/>
            <person name="Riley R."/>
            <person name="Ohm R."/>
            <person name="Sun H."/>
            <person name="Tunlid A."/>
            <person name="Henrissat B."/>
            <person name="Grigoriev I.V."/>
            <person name="Hibbett D.S."/>
            <person name="Martin F."/>
        </authorList>
    </citation>
    <scope>NUCLEOTIDE SEQUENCE [LARGE SCALE GENOMIC DNA]</scope>
    <source>
        <strain evidence="12">MUT 4182</strain>
    </source>
</reference>
<dbReference type="Pfam" id="PF01138">
    <property type="entry name" value="RNase_PH"/>
    <property type="match status" value="1"/>
</dbReference>
<name>A0A0C3M4W1_9AGAM</name>
<evidence type="ECO:0000256" key="8">
    <source>
        <dbReference type="SAM" id="MobiDB-lite"/>
    </source>
</evidence>
<evidence type="ECO:0000259" key="10">
    <source>
        <dbReference type="Pfam" id="PF03725"/>
    </source>
</evidence>
<evidence type="ECO:0000313" key="11">
    <source>
        <dbReference type="EMBL" id="KIO28717.1"/>
    </source>
</evidence>
<accession>A0A0C3M4W1</accession>
<dbReference type="InterPro" id="IPR015847">
    <property type="entry name" value="ExoRNase_PH_dom2"/>
</dbReference>
<comment type="subcellular location">
    <subcellularLocation>
        <location evidence="1">Cytoplasm</location>
    </subcellularLocation>
    <subcellularLocation>
        <location evidence="2">Nucleus</location>
        <location evidence="2">Nucleolus</location>
    </subcellularLocation>
</comment>
<dbReference type="FunFam" id="3.30.230.70:FF:000004">
    <property type="entry name" value="Exosome complex component Rrp41"/>
    <property type="match status" value="1"/>
</dbReference>
<keyword evidence="5" id="KW-0271">Exosome</keyword>
<keyword evidence="12" id="KW-1185">Reference proteome</keyword>
<evidence type="ECO:0000313" key="12">
    <source>
        <dbReference type="Proteomes" id="UP000054248"/>
    </source>
</evidence>
<evidence type="ECO:0000256" key="2">
    <source>
        <dbReference type="ARBA" id="ARBA00004604"/>
    </source>
</evidence>
<comment type="subunit">
    <text evidence="6">Component of the RNA exosome complex. Specifically part of the catalytically inactive RNA exosome core complex (Exo-9) which may associate with the catalytic subunits RRP6 and DIS3 in cytoplasmic- and nuclear-specific RNA exosome complex forms. Exo-9 is formed by a hexameric base ring of RNase PH domain-containing subunits and a cap ring consisting of CSL4, RRP4 and RRP40.</text>
</comment>
<dbReference type="GO" id="GO:0000177">
    <property type="term" value="C:cytoplasmic exosome (RNase complex)"/>
    <property type="evidence" value="ECO:0007669"/>
    <property type="project" value="TreeGrafter"/>
</dbReference>
<organism evidence="11 12">
    <name type="scientific">Tulasnella calospora MUT 4182</name>
    <dbReference type="NCBI Taxonomy" id="1051891"/>
    <lineage>
        <taxon>Eukaryota</taxon>
        <taxon>Fungi</taxon>
        <taxon>Dikarya</taxon>
        <taxon>Basidiomycota</taxon>
        <taxon>Agaricomycotina</taxon>
        <taxon>Agaricomycetes</taxon>
        <taxon>Cantharellales</taxon>
        <taxon>Tulasnellaceae</taxon>
        <taxon>Tulasnella</taxon>
    </lineage>
</organism>
<dbReference type="SUPFAM" id="SSF54211">
    <property type="entry name" value="Ribosomal protein S5 domain 2-like"/>
    <property type="match status" value="1"/>
</dbReference>
<sequence length="271" mass="29734">MSRVELLSVHNYRSDGRRPKELRDISLSLGTHGHADGSALVSHGLTNVLVTVHGPREAKSRANTLFDRAVLSVNVDIPVFSGGQGGKRGRSDKRVLEFTSAIRQTFEPIVQTQLYPRSQIDIFVQVLQQDGGLLQTSINACTLALIDAGIPLTDYVCAITCALHDSTPLLDITSLEESDLPNLTAAVLPKSGKITLLTLETRIHVDRFEEMFTLAEDAGKVVHGEMLRAVTTRTERLVRAMEKGGVQDHSRTGIERPSARRAEMDIDMDDV</sequence>
<evidence type="ECO:0000256" key="5">
    <source>
        <dbReference type="ARBA" id="ARBA00022835"/>
    </source>
</evidence>